<dbReference type="SUPFAM" id="SSF48371">
    <property type="entry name" value="ARM repeat"/>
    <property type="match status" value="1"/>
</dbReference>
<dbReference type="Pfam" id="PF08713">
    <property type="entry name" value="DNA_alkylation"/>
    <property type="match status" value="1"/>
</dbReference>
<dbReference type="RefSeq" id="WP_085825431.1">
    <property type="nucleotide sequence ID" value="NZ_FWFJ01000002.1"/>
</dbReference>
<dbReference type="InterPro" id="IPR014825">
    <property type="entry name" value="DNA_alkylation"/>
</dbReference>
<dbReference type="InterPro" id="IPR016024">
    <property type="entry name" value="ARM-type_fold"/>
</dbReference>
<sequence>MTTLPQSGEQALDLLRAHGDAERAKGLAEHHKVPRDYLGVATGTLGDLAQEWRQGLDLPARLALADDLWKTNIFEARIVAAKLLTQARIRPDDTAVWEMLLSWMPDFDSWAIADQVMTAAQKRLVADPSRIETVAGWTTSDDHWIKRAVMIIALPFAKQNHPSEAELAVRVRVMGWAADYVQDADWTLQKSVAGWLRDLSKHDPERVEYFLSNHARHMKPFARKEAVKFLPQQPAS</sequence>
<evidence type="ECO:0000313" key="1">
    <source>
        <dbReference type="EMBL" id="SLN15972.1"/>
    </source>
</evidence>
<name>A0A1X6YD54_9RHOB</name>
<dbReference type="EMBL" id="FWFJ01000002">
    <property type="protein sequence ID" value="SLN15972.1"/>
    <property type="molecule type" value="Genomic_DNA"/>
</dbReference>
<gene>
    <name evidence="1" type="ORF">ROG8370_00434</name>
</gene>
<reference evidence="2" key="1">
    <citation type="submission" date="2017-03" db="EMBL/GenBank/DDBJ databases">
        <authorList>
            <person name="Rodrigo-Torres L."/>
            <person name="Arahal R.D."/>
            <person name="Lucena T."/>
        </authorList>
    </citation>
    <scope>NUCLEOTIDE SEQUENCE [LARGE SCALE GENOMIC DNA]</scope>
    <source>
        <strain evidence="2">CECT 8370</strain>
    </source>
</reference>
<dbReference type="CDD" id="cd06561">
    <property type="entry name" value="AlkD_like"/>
    <property type="match status" value="1"/>
</dbReference>
<proteinExistence type="predicted"/>
<accession>A0A1X6YD54</accession>
<dbReference type="OrthoDB" id="9775346at2"/>
<dbReference type="PANTHER" id="PTHR34070">
    <property type="entry name" value="ARMADILLO-TYPE FOLD"/>
    <property type="match status" value="1"/>
</dbReference>
<organism evidence="1 2">
    <name type="scientific">Roseovarius gaetbuli</name>
    <dbReference type="NCBI Taxonomy" id="1356575"/>
    <lineage>
        <taxon>Bacteria</taxon>
        <taxon>Pseudomonadati</taxon>
        <taxon>Pseudomonadota</taxon>
        <taxon>Alphaproteobacteria</taxon>
        <taxon>Rhodobacterales</taxon>
        <taxon>Roseobacteraceae</taxon>
        <taxon>Roseovarius</taxon>
    </lineage>
</organism>
<dbReference type="Proteomes" id="UP000194012">
    <property type="component" value="Unassembled WGS sequence"/>
</dbReference>
<keyword evidence="2" id="KW-1185">Reference proteome</keyword>
<protein>
    <submittedName>
        <fullName evidence="1">DNA alkylation repair enzyme</fullName>
    </submittedName>
</protein>
<dbReference type="AlphaFoldDB" id="A0A1X6YD54"/>
<dbReference type="Gene3D" id="1.25.10.90">
    <property type="match status" value="1"/>
</dbReference>
<evidence type="ECO:0000313" key="2">
    <source>
        <dbReference type="Proteomes" id="UP000194012"/>
    </source>
</evidence>
<dbReference type="PANTHER" id="PTHR34070:SF1">
    <property type="entry name" value="DNA ALKYLATION REPAIR PROTEIN"/>
    <property type="match status" value="1"/>
</dbReference>